<evidence type="ECO:0000313" key="4">
    <source>
        <dbReference type="EMBL" id="OWY30173.1"/>
    </source>
</evidence>
<dbReference type="GO" id="GO:0016491">
    <property type="term" value="F:oxidoreductase activity"/>
    <property type="evidence" value="ECO:0007669"/>
    <property type="project" value="UniProtKB-KW"/>
</dbReference>
<proteinExistence type="predicted"/>
<feature type="domain" description="Gfo/Idh/MocA-like oxidoreductase N-terminal" evidence="2">
    <location>
        <begin position="4"/>
        <end position="124"/>
    </location>
</feature>
<accession>A0A246WV71</accession>
<feature type="domain" description="GFO/IDH/MocA-like oxidoreductase" evidence="3">
    <location>
        <begin position="132"/>
        <end position="255"/>
    </location>
</feature>
<dbReference type="InterPro" id="IPR036291">
    <property type="entry name" value="NAD(P)-bd_dom_sf"/>
</dbReference>
<dbReference type="RefSeq" id="WP_088750367.1">
    <property type="nucleotide sequence ID" value="NZ_NJGU01000003.1"/>
</dbReference>
<dbReference type="InterPro" id="IPR055170">
    <property type="entry name" value="GFO_IDH_MocA-like_dom"/>
</dbReference>
<dbReference type="EMBL" id="NJGU01000003">
    <property type="protein sequence ID" value="OWY30173.1"/>
    <property type="molecule type" value="Genomic_DNA"/>
</dbReference>
<evidence type="ECO:0000256" key="1">
    <source>
        <dbReference type="ARBA" id="ARBA00023002"/>
    </source>
</evidence>
<dbReference type="AlphaFoldDB" id="A0A246WV71"/>
<dbReference type="PANTHER" id="PTHR43818:SF11">
    <property type="entry name" value="BCDNA.GH03377"/>
    <property type="match status" value="1"/>
</dbReference>
<sequence>MSALRWGIIGCGAVTERKSGPAYQQTPGFELAAVMRRDAALAADYAQRHGVPRWFDDAEALIRDPGIDAVYIATPPDSHLHYALKVAAAGKPCCVEKPMAPSHAECLAMLDAFDKAGLPLFVAYYRRSLPRFEQVRAWLAEGRIGAPRHIHWQLARTPGPDDLAGHYRWRTDARIAPGGYFDDLASHGLNLFSHFFGEVAQADGSSANQQGLYTACDAVSAAWRYRSGVTGSGSWHFGSFERADRVEITGSAGKITFSVFDEHALQLSTADGGERLEIPHPQHIQQHHVANMRTHLQGGARHPSCGDSAAHTAWMMDRILGKTGA</sequence>
<evidence type="ECO:0000313" key="5">
    <source>
        <dbReference type="Proteomes" id="UP000197596"/>
    </source>
</evidence>
<organism evidence="4 5">
    <name type="scientific">Herbaspirillum robiniae</name>
    <dbReference type="NCBI Taxonomy" id="2014887"/>
    <lineage>
        <taxon>Bacteria</taxon>
        <taxon>Pseudomonadati</taxon>
        <taxon>Pseudomonadota</taxon>
        <taxon>Betaproteobacteria</taxon>
        <taxon>Burkholderiales</taxon>
        <taxon>Oxalobacteraceae</taxon>
        <taxon>Herbaspirillum</taxon>
    </lineage>
</organism>
<dbReference type="PANTHER" id="PTHR43818">
    <property type="entry name" value="BCDNA.GH03377"/>
    <property type="match status" value="1"/>
</dbReference>
<dbReference type="SUPFAM" id="SSF55347">
    <property type="entry name" value="Glyceraldehyde-3-phosphate dehydrogenase-like, C-terminal domain"/>
    <property type="match status" value="1"/>
</dbReference>
<dbReference type="Proteomes" id="UP000197596">
    <property type="component" value="Unassembled WGS sequence"/>
</dbReference>
<dbReference type="GO" id="GO:0000166">
    <property type="term" value="F:nucleotide binding"/>
    <property type="evidence" value="ECO:0007669"/>
    <property type="project" value="InterPro"/>
</dbReference>
<dbReference type="Pfam" id="PF01408">
    <property type="entry name" value="GFO_IDH_MocA"/>
    <property type="match status" value="1"/>
</dbReference>
<evidence type="ECO:0000259" key="3">
    <source>
        <dbReference type="Pfam" id="PF22725"/>
    </source>
</evidence>
<name>A0A246WV71_9BURK</name>
<protein>
    <submittedName>
        <fullName evidence="4">Oxidoreductase</fullName>
    </submittedName>
</protein>
<dbReference type="SUPFAM" id="SSF51735">
    <property type="entry name" value="NAD(P)-binding Rossmann-fold domains"/>
    <property type="match status" value="1"/>
</dbReference>
<dbReference type="Gene3D" id="3.30.360.10">
    <property type="entry name" value="Dihydrodipicolinate Reductase, domain 2"/>
    <property type="match status" value="1"/>
</dbReference>
<evidence type="ECO:0000259" key="2">
    <source>
        <dbReference type="Pfam" id="PF01408"/>
    </source>
</evidence>
<dbReference type="InterPro" id="IPR000683">
    <property type="entry name" value="Gfo/Idh/MocA-like_OxRdtase_N"/>
</dbReference>
<dbReference type="Pfam" id="PF22725">
    <property type="entry name" value="GFO_IDH_MocA_C3"/>
    <property type="match status" value="1"/>
</dbReference>
<comment type="caution">
    <text evidence="4">The sequence shown here is derived from an EMBL/GenBank/DDBJ whole genome shotgun (WGS) entry which is preliminary data.</text>
</comment>
<keyword evidence="1" id="KW-0560">Oxidoreductase</keyword>
<dbReference type="InterPro" id="IPR050463">
    <property type="entry name" value="Gfo/Idh/MocA_oxidrdct_glycsds"/>
</dbReference>
<gene>
    <name evidence="4" type="ORF">CEJ42_06085</name>
</gene>
<reference evidence="4 5" key="1">
    <citation type="submission" date="2017-06" db="EMBL/GenBank/DDBJ databases">
        <title>Herbaspirillum phytohormonus sp. nov., isolated from the root nodule of Robinia pseudoacacia in lead-zinc mine.</title>
        <authorList>
            <person name="Fan M."/>
            <person name="Lin Y."/>
        </authorList>
    </citation>
    <scope>NUCLEOTIDE SEQUENCE [LARGE SCALE GENOMIC DNA]</scope>
    <source>
        <strain evidence="4 5">HZ10</strain>
    </source>
</reference>
<dbReference type="Gene3D" id="3.40.50.720">
    <property type="entry name" value="NAD(P)-binding Rossmann-like Domain"/>
    <property type="match status" value="1"/>
</dbReference>